<name>A0ABX2W7I1_9ENTR</name>
<gene>
    <name evidence="4" type="ORF">M976_02452</name>
</gene>
<accession>A0ABX2W7I1</accession>
<dbReference type="EMBL" id="LXEQ01000040">
    <property type="protein sequence ID" value="OAT27163.1"/>
    <property type="molecule type" value="Genomic_DNA"/>
</dbReference>
<evidence type="ECO:0000256" key="1">
    <source>
        <dbReference type="SAM" id="MobiDB-lite"/>
    </source>
</evidence>
<dbReference type="SUPFAM" id="SSF82171">
    <property type="entry name" value="DPP6 N-terminal domain-like"/>
    <property type="match status" value="1"/>
</dbReference>
<keyword evidence="5" id="KW-1185">Reference proteome</keyword>
<evidence type="ECO:0000313" key="4">
    <source>
        <dbReference type="EMBL" id="OAT27163.1"/>
    </source>
</evidence>
<evidence type="ECO:0000256" key="2">
    <source>
        <dbReference type="SAM" id="SignalP"/>
    </source>
</evidence>
<organism evidence="4 5">
    <name type="scientific">Buttiauxella ferragutiae ATCC 51602</name>
    <dbReference type="NCBI Taxonomy" id="1354252"/>
    <lineage>
        <taxon>Bacteria</taxon>
        <taxon>Pseudomonadati</taxon>
        <taxon>Pseudomonadota</taxon>
        <taxon>Gammaproteobacteria</taxon>
        <taxon>Enterobacterales</taxon>
        <taxon>Enterobacteriaceae</taxon>
        <taxon>Buttiauxella</taxon>
    </lineage>
</organism>
<dbReference type="Gene3D" id="2.40.128.130">
    <property type="entry name" value="Autotransporter beta-domain"/>
    <property type="match status" value="1"/>
</dbReference>
<dbReference type="SUPFAM" id="SSF103515">
    <property type="entry name" value="Autotransporter"/>
    <property type="match status" value="1"/>
</dbReference>
<dbReference type="InterPro" id="IPR014262">
    <property type="entry name" value="HAF_rpt"/>
</dbReference>
<evidence type="ECO:0000259" key="3">
    <source>
        <dbReference type="Pfam" id="PF03797"/>
    </source>
</evidence>
<dbReference type="InterPro" id="IPR005546">
    <property type="entry name" value="Autotransporte_beta"/>
</dbReference>
<dbReference type="Proteomes" id="UP000078407">
    <property type="component" value="Unassembled WGS sequence"/>
</dbReference>
<feature type="chain" id="PRO_5047033492" description="Autotransporter domain-containing protein" evidence="2">
    <location>
        <begin position="28"/>
        <end position="744"/>
    </location>
</feature>
<sequence length="744" mass="80552">MKLNKPNNFKLSLLASLIVSNISISYAASTMDYELEVLKNVGQGTAISSDGSVIGGTYEISDQVYRSFIKKNGQDIDISVLNNDGRDVYITGISDNGEVATGYFNDAQATESEAYVYNLVTGNVTIVGKDKSLKEVSALAVSGDGKTIVGLADQHAYRFSEVEGLSFLTNSNSGPSSANGINYDGSVIVGRALINNEAQAFKYTDAKGAVSLGSLRKNNDGSSAANAVSSNGLVTVGYSDDDNDEMHAFRHTDAEGMKELGTLKKDNTGFSSASAVSHDGEFIVGSSWNEDDNQRGFVYVSSANKMFELSPLDKSLNGGESSAEAISDDGKVVAGYVETNNNETSAVLWKLHYSTGMTPLEPSKPVEPQKPVDPIDPPKPVDPVDPPKPVDPVDPQKPVDPIVPPDTGDRTQPSKPVDPIVPIDPREPTVPLVSDPIDINKTRQSINKMAENGYKILDLYQTALYNLAESRCQMGDSDHCVGLFTQYDDVHQNNRIATGLFGSFRFPAENWTMGGSLNLANHTNLVEGYKTSGNNQPGVGTWLRYQENKDNVGFSSEISAAFLQQGLEISRAAQYGTEAGKGNSKIKGYYASLTASYGIVLNEQTRVTPLAALKYHKVSRAGYTEQDNIDFPATYGRMGNENFDLQLGVDMNHQLTESVELDAGVGADIKLHHKRDAFTGLIQYVNDADSIYDRGDSQSVKPYAQVGVNYYITPNSTLRGNVGYQTTDYQNDGMQVGLSYSYHW</sequence>
<protein>
    <recommendedName>
        <fullName evidence="3">Autotransporter domain-containing protein</fullName>
    </recommendedName>
</protein>
<dbReference type="InterPro" id="IPR036709">
    <property type="entry name" value="Autotransporte_beta_dom_sf"/>
</dbReference>
<keyword evidence="2" id="KW-0732">Signal</keyword>
<proteinExistence type="predicted"/>
<dbReference type="Pfam" id="PF03797">
    <property type="entry name" value="Autotransporter"/>
    <property type="match status" value="1"/>
</dbReference>
<dbReference type="NCBIfam" id="TIGR02913">
    <property type="entry name" value="HAF_rpt"/>
    <property type="match status" value="3"/>
</dbReference>
<feature type="region of interest" description="Disordered" evidence="1">
    <location>
        <begin position="360"/>
        <end position="435"/>
    </location>
</feature>
<comment type="caution">
    <text evidence="4">The sequence shown here is derived from an EMBL/GenBank/DDBJ whole genome shotgun (WGS) entry which is preliminary data.</text>
</comment>
<feature type="domain" description="Autotransporter" evidence="3">
    <location>
        <begin position="496"/>
        <end position="722"/>
    </location>
</feature>
<reference evidence="4 5" key="1">
    <citation type="submission" date="2016-04" db="EMBL/GenBank/DDBJ databases">
        <title>ATOL: Assembling a taxonomically balanced genome-scale reconstruction of the evolutionary history of the Enterobacteriaceae.</title>
        <authorList>
            <person name="Plunkett G.III."/>
            <person name="Neeno-Eckwall E.C."/>
            <person name="Glasner J.D."/>
            <person name="Perna N.T."/>
        </authorList>
    </citation>
    <scope>NUCLEOTIDE SEQUENCE [LARGE SCALE GENOMIC DNA]</scope>
    <source>
        <strain evidence="4 5">ATCC 51602</strain>
    </source>
</reference>
<feature type="signal peptide" evidence="2">
    <location>
        <begin position="1"/>
        <end position="27"/>
    </location>
</feature>
<feature type="compositionally biased region" description="Pro residues" evidence="1">
    <location>
        <begin position="374"/>
        <end position="392"/>
    </location>
</feature>
<evidence type="ECO:0000313" key="5">
    <source>
        <dbReference type="Proteomes" id="UP000078407"/>
    </source>
</evidence>